<dbReference type="AlphaFoldDB" id="A0A183JUM3"/>
<organism evidence="4">
    <name type="scientific">Schistosoma curassoni</name>
    <dbReference type="NCBI Taxonomy" id="6186"/>
    <lineage>
        <taxon>Eukaryota</taxon>
        <taxon>Metazoa</taxon>
        <taxon>Spiralia</taxon>
        <taxon>Lophotrochozoa</taxon>
        <taxon>Platyhelminthes</taxon>
        <taxon>Trematoda</taxon>
        <taxon>Digenea</taxon>
        <taxon>Strigeidida</taxon>
        <taxon>Schistosomatoidea</taxon>
        <taxon>Schistosomatidae</taxon>
        <taxon>Schistosoma</taxon>
    </lineage>
</organism>
<accession>A0A183JUM3</accession>
<name>A0A183JUM3_9TREM</name>
<feature type="region of interest" description="Disordered" evidence="1">
    <location>
        <begin position="1"/>
        <end position="20"/>
    </location>
</feature>
<gene>
    <name evidence="2" type="ORF">SCUD_LOCUS6415</name>
</gene>
<evidence type="ECO:0000256" key="1">
    <source>
        <dbReference type="SAM" id="MobiDB-lite"/>
    </source>
</evidence>
<evidence type="ECO:0000313" key="3">
    <source>
        <dbReference type="Proteomes" id="UP000279833"/>
    </source>
</evidence>
<evidence type="ECO:0000313" key="4">
    <source>
        <dbReference type="WBParaSite" id="SCUD_0000641501-mRNA-1"/>
    </source>
</evidence>
<reference evidence="2 3" key="2">
    <citation type="submission" date="2018-11" db="EMBL/GenBank/DDBJ databases">
        <authorList>
            <consortium name="Pathogen Informatics"/>
        </authorList>
    </citation>
    <scope>NUCLEOTIDE SEQUENCE [LARGE SCALE GENOMIC DNA]</scope>
    <source>
        <strain evidence="2">Dakar</strain>
        <strain evidence="3">Dakar, Senegal</strain>
    </source>
</reference>
<reference evidence="4" key="1">
    <citation type="submission" date="2016-06" db="UniProtKB">
        <authorList>
            <consortium name="WormBaseParasite"/>
        </authorList>
    </citation>
    <scope>IDENTIFICATION</scope>
</reference>
<dbReference type="EMBL" id="UZAK01014076">
    <property type="protein sequence ID" value="VDP03756.1"/>
    <property type="molecule type" value="Genomic_DNA"/>
</dbReference>
<dbReference type="WBParaSite" id="SCUD_0000641501-mRNA-1">
    <property type="protein sequence ID" value="SCUD_0000641501-mRNA-1"/>
    <property type="gene ID" value="SCUD_0000641501"/>
</dbReference>
<dbReference type="Proteomes" id="UP000279833">
    <property type="component" value="Unassembled WGS sequence"/>
</dbReference>
<evidence type="ECO:0000313" key="2">
    <source>
        <dbReference type="EMBL" id="VDP03756.1"/>
    </source>
</evidence>
<keyword evidence="3" id="KW-1185">Reference proteome</keyword>
<feature type="region of interest" description="Disordered" evidence="1">
    <location>
        <begin position="44"/>
        <end position="66"/>
    </location>
</feature>
<sequence length="66" mass="7358">MAIRQNKSGKVAASDNIPPETLKSDMEACSTFYLVRFGMGNKCRQTEKNGTSPRYQNIPMKDSVDT</sequence>
<protein>
    <submittedName>
        <fullName evidence="2 4">Uncharacterized protein</fullName>
    </submittedName>
</protein>
<proteinExistence type="predicted"/>